<accession>A0AAD9GIN6</accession>
<evidence type="ECO:0008006" key="3">
    <source>
        <dbReference type="Google" id="ProtNLM"/>
    </source>
</evidence>
<proteinExistence type="predicted"/>
<gene>
    <name evidence="1" type="ORF">P3T76_008553</name>
</gene>
<dbReference type="EMBL" id="JASMQC010000016">
    <property type="protein sequence ID" value="KAK1939169.1"/>
    <property type="molecule type" value="Genomic_DNA"/>
</dbReference>
<sequence length="123" mass="14180">MAKTGALTFGGSGRKALTIEHEDIILTQIKDLRRQRYLVSRAMIFFMAQKQTPSLFEKKTVDAAMCWCARFMKRNRLSICRVTTRGRASREFMYQDKAVFCDEVRRVVAECVAPLNPSIDPRK</sequence>
<evidence type="ECO:0000313" key="2">
    <source>
        <dbReference type="Proteomes" id="UP001259832"/>
    </source>
</evidence>
<keyword evidence="2" id="KW-1185">Reference proteome</keyword>
<dbReference type="AlphaFoldDB" id="A0AAD9GIN6"/>
<comment type="caution">
    <text evidence="1">The sequence shown here is derived from an EMBL/GenBank/DDBJ whole genome shotgun (WGS) entry which is preliminary data.</text>
</comment>
<organism evidence="1 2">
    <name type="scientific">Phytophthora citrophthora</name>
    <dbReference type="NCBI Taxonomy" id="4793"/>
    <lineage>
        <taxon>Eukaryota</taxon>
        <taxon>Sar</taxon>
        <taxon>Stramenopiles</taxon>
        <taxon>Oomycota</taxon>
        <taxon>Peronosporomycetes</taxon>
        <taxon>Peronosporales</taxon>
        <taxon>Peronosporaceae</taxon>
        <taxon>Phytophthora</taxon>
    </lineage>
</organism>
<dbReference type="Proteomes" id="UP001259832">
    <property type="component" value="Unassembled WGS sequence"/>
</dbReference>
<protein>
    <recommendedName>
        <fullName evidence="3">HTH CENPB-type domain-containing protein</fullName>
    </recommendedName>
</protein>
<name>A0AAD9GIN6_9STRA</name>
<reference evidence="1" key="1">
    <citation type="submission" date="2023-08" db="EMBL/GenBank/DDBJ databases">
        <title>Reference Genome Resource for the Citrus Pathogen Phytophthora citrophthora.</title>
        <authorList>
            <person name="Moller H."/>
            <person name="Coetzee B."/>
            <person name="Rose L.J."/>
            <person name="Van Niekerk J.M."/>
        </authorList>
    </citation>
    <scope>NUCLEOTIDE SEQUENCE</scope>
    <source>
        <strain evidence="1">STE-U-9442</strain>
    </source>
</reference>
<evidence type="ECO:0000313" key="1">
    <source>
        <dbReference type="EMBL" id="KAK1939169.1"/>
    </source>
</evidence>